<gene>
    <name evidence="2" type="ORF">GQ55_7G215300</name>
</gene>
<reference evidence="2 3" key="1">
    <citation type="submission" date="2018-04" db="EMBL/GenBank/DDBJ databases">
        <title>WGS assembly of Panicum hallii var. hallii HAL2.</title>
        <authorList>
            <person name="Lovell J."/>
            <person name="Jenkins J."/>
            <person name="Lowry D."/>
            <person name="Mamidi S."/>
            <person name="Sreedasyam A."/>
            <person name="Weng X."/>
            <person name="Barry K."/>
            <person name="Bonette J."/>
            <person name="Campitelli B."/>
            <person name="Daum C."/>
            <person name="Gordon S."/>
            <person name="Gould B."/>
            <person name="Lipzen A."/>
            <person name="MacQueen A."/>
            <person name="Palacio-Mejia J."/>
            <person name="Plott C."/>
            <person name="Shakirov E."/>
            <person name="Shu S."/>
            <person name="Yoshinaga Y."/>
            <person name="Zane M."/>
            <person name="Rokhsar D."/>
            <person name="Grimwood J."/>
            <person name="Schmutz J."/>
            <person name="Juenger T."/>
        </authorList>
    </citation>
    <scope>NUCLEOTIDE SEQUENCE [LARGE SCALE GENOMIC DNA]</scope>
    <source>
        <strain evidence="3">cv. HAL2</strain>
    </source>
</reference>
<feature type="region of interest" description="Disordered" evidence="1">
    <location>
        <begin position="56"/>
        <end position="86"/>
    </location>
</feature>
<accession>A0A2T7CXL1</accession>
<dbReference type="AlphaFoldDB" id="A0A2T7CXL1"/>
<dbReference type="Gramene" id="PUZ48061">
    <property type="protein sequence ID" value="PUZ48061"/>
    <property type="gene ID" value="GQ55_7G215300"/>
</dbReference>
<proteinExistence type="predicted"/>
<dbReference type="EMBL" id="CM009755">
    <property type="protein sequence ID" value="PUZ48061.1"/>
    <property type="molecule type" value="Genomic_DNA"/>
</dbReference>
<keyword evidence="3" id="KW-1185">Reference proteome</keyword>
<organism evidence="2 3">
    <name type="scientific">Panicum hallii var. hallii</name>
    <dbReference type="NCBI Taxonomy" id="1504633"/>
    <lineage>
        <taxon>Eukaryota</taxon>
        <taxon>Viridiplantae</taxon>
        <taxon>Streptophyta</taxon>
        <taxon>Embryophyta</taxon>
        <taxon>Tracheophyta</taxon>
        <taxon>Spermatophyta</taxon>
        <taxon>Magnoliopsida</taxon>
        <taxon>Liliopsida</taxon>
        <taxon>Poales</taxon>
        <taxon>Poaceae</taxon>
        <taxon>PACMAD clade</taxon>
        <taxon>Panicoideae</taxon>
        <taxon>Panicodae</taxon>
        <taxon>Paniceae</taxon>
        <taxon>Panicinae</taxon>
        <taxon>Panicum</taxon>
        <taxon>Panicum sect. Panicum</taxon>
    </lineage>
</organism>
<evidence type="ECO:0000313" key="2">
    <source>
        <dbReference type="EMBL" id="PUZ48061.1"/>
    </source>
</evidence>
<name>A0A2T7CXL1_9POAL</name>
<dbReference type="Proteomes" id="UP000244336">
    <property type="component" value="Chromosome 7"/>
</dbReference>
<evidence type="ECO:0000313" key="3">
    <source>
        <dbReference type="Proteomes" id="UP000244336"/>
    </source>
</evidence>
<sequence>MCAAELRIQLKLLIRCAGHREAQLELAIGDGAPRLPTVLDDGDDCGTRRCRAVVERRSRKGRIRRDPEISRGGRAGGAEASSPRRAAIAVTGAEGKRATASEKKAFLQIFRVFFEIIRIAVTNRGPNKGYICNYLDHNY</sequence>
<feature type="compositionally biased region" description="Low complexity" evidence="1">
    <location>
        <begin position="77"/>
        <end position="86"/>
    </location>
</feature>
<protein>
    <submittedName>
        <fullName evidence="2">Uncharacterized protein</fullName>
    </submittedName>
</protein>
<evidence type="ECO:0000256" key="1">
    <source>
        <dbReference type="SAM" id="MobiDB-lite"/>
    </source>
</evidence>